<organism evidence="3 4">
    <name type="scientific">Cellulomonas cellasea DSM 20118</name>
    <dbReference type="NCBI Taxonomy" id="1408250"/>
    <lineage>
        <taxon>Bacteria</taxon>
        <taxon>Bacillati</taxon>
        <taxon>Actinomycetota</taxon>
        <taxon>Actinomycetes</taxon>
        <taxon>Micrococcales</taxon>
        <taxon>Cellulomonadaceae</taxon>
        <taxon>Cellulomonas</taxon>
    </lineage>
</organism>
<proteinExistence type="predicted"/>
<dbReference type="RefSeq" id="WP_052104353.1">
    <property type="nucleotide sequence ID" value="NZ_AXNT01000126.1"/>
</dbReference>
<dbReference type="SMART" id="SM00020">
    <property type="entry name" value="Tryp_SPc"/>
    <property type="match status" value="1"/>
</dbReference>
<dbReference type="SUPFAM" id="SSF50494">
    <property type="entry name" value="Trypsin-like serine proteases"/>
    <property type="match status" value="1"/>
</dbReference>
<dbReference type="GO" id="GO:0004252">
    <property type="term" value="F:serine-type endopeptidase activity"/>
    <property type="evidence" value="ECO:0007669"/>
    <property type="project" value="InterPro"/>
</dbReference>
<evidence type="ECO:0000256" key="1">
    <source>
        <dbReference type="SAM" id="SignalP"/>
    </source>
</evidence>
<dbReference type="Gene3D" id="2.40.10.10">
    <property type="entry name" value="Trypsin-like serine proteases"/>
    <property type="match status" value="1"/>
</dbReference>
<evidence type="ECO:0000313" key="3">
    <source>
        <dbReference type="EMBL" id="KGM01189.1"/>
    </source>
</evidence>
<keyword evidence="4" id="KW-1185">Reference proteome</keyword>
<evidence type="ECO:0000313" key="4">
    <source>
        <dbReference type="Proteomes" id="UP000029833"/>
    </source>
</evidence>
<dbReference type="InterPro" id="IPR001314">
    <property type="entry name" value="Peptidase_S1A"/>
</dbReference>
<keyword evidence="1" id="KW-0732">Signal</keyword>
<dbReference type="InterPro" id="IPR009003">
    <property type="entry name" value="Peptidase_S1_PA"/>
</dbReference>
<feature type="signal peptide" evidence="1">
    <location>
        <begin position="1"/>
        <end position="24"/>
    </location>
</feature>
<dbReference type="InterPro" id="IPR051333">
    <property type="entry name" value="CLIP_Serine_Protease"/>
</dbReference>
<evidence type="ECO:0000259" key="2">
    <source>
        <dbReference type="PROSITE" id="PS50240"/>
    </source>
</evidence>
<dbReference type="PRINTS" id="PR00722">
    <property type="entry name" value="CHYMOTRYPSIN"/>
</dbReference>
<feature type="chain" id="PRO_5001959048" description="Peptidase S1 domain-containing protein" evidence="1">
    <location>
        <begin position="25"/>
        <end position="505"/>
    </location>
</feature>
<dbReference type="InterPro" id="IPR001254">
    <property type="entry name" value="Trypsin_dom"/>
</dbReference>
<dbReference type="InterPro" id="IPR032675">
    <property type="entry name" value="LRR_dom_sf"/>
</dbReference>
<dbReference type="Pfam" id="PF00089">
    <property type="entry name" value="Trypsin"/>
    <property type="match status" value="1"/>
</dbReference>
<name>A0A0A0B5U1_9CELL</name>
<sequence length="505" mass="51480">MARRSWVVRTLAGALALTAGVVPAASAVQGSAPTGAAAAATVKIAVGEVRACSGALVGPSWVVTAKSCFAATPGAAVAQGAPTERTTATVGRTDLTSTAGHEVAVTLVVPHPDRDLVLVRLAAPVTDVAPVAVATTGPVPGEDLTVTGYGRTTTQWVPDVAHAATYTVTTVNPGTVDLRAASPDASVCKGDAGGPTLRTTPAGGVELVAIHHTADQGGCLGASTSGQAARDTRVDDLRDWITRSTTPTQQVALGGSRIAVLTDDRRAQVKDGGLRADWVQLLGANAKQVVVDGTRIAVLAEDGVAWVKDGATTATFVPVFTNVREIALSGNRIGVLTRGGEARVKEGDLYAPWVVEATGVTSLVLSGNRIGVVNDGGEAHVKEGSLSADWVVVYPGVKSLVMSGNRIGVLTKSGEVRVKEGGLRADWVVQSSGVTSLSLSGNRIGILKNGQAHVKEGPLGATWVLEASGVTSLVLSGNRIGVVDQAGKAHVKEGDLYAGWVVVWQ</sequence>
<dbReference type="PANTHER" id="PTHR24260:SF136">
    <property type="entry name" value="GH08193P-RELATED"/>
    <property type="match status" value="1"/>
</dbReference>
<comment type="caution">
    <text evidence="3">The sequence shown here is derived from an EMBL/GenBank/DDBJ whole genome shotgun (WGS) entry which is preliminary data.</text>
</comment>
<dbReference type="Proteomes" id="UP000029833">
    <property type="component" value="Unassembled WGS sequence"/>
</dbReference>
<dbReference type="PANTHER" id="PTHR24260">
    <property type="match status" value="1"/>
</dbReference>
<dbReference type="GO" id="GO:0006508">
    <property type="term" value="P:proteolysis"/>
    <property type="evidence" value="ECO:0007669"/>
    <property type="project" value="InterPro"/>
</dbReference>
<dbReference type="PROSITE" id="PS50240">
    <property type="entry name" value="TRYPSIN_DOM"/>
    <property type="match status" value="1"/>
</dbReference>
<dbReference type="InterPro" id="IPR043504">
    <property type="entry name" value="Peptidase_S1_PA_chymotrypsin"/>
</dbReference>
<gene>
    <name evidence="3" type="ORF">Q760_03045</name>
</gene>
<reference evidence="3 4" key="1">
    <citation type="submission" date="2013-10" db="EMBL/GenBank/DDBJ databases">
        <authorList>
            <person name="Wang G."/>
            <person name="Zhuang W."/>
        </authorList>
    </citation>
    <scope>NUCLEOTIDE SEQUENCE [LARGE SCALE GENOMIC DNA]</scope>
    <source>
        <strain evidence="3 4">DSM 20118</strain>
    </source>
</reference>
<dbReference type="AlphaFoldDB" id="A0A0A0B5U1"/>
<feature type="domain" description="Peptidase S1" evidence="2">
    <location>
        <begin position="17"/>
        <end position="246"/>
    </location>
</feature>
<dbReference type="EMBL" id="AXNT01000126">
    <property type="protein sequence ID" value="KGM01189.1"/>
    <property type="molecule type" value="Genomic_DNA"/>
</dbReference>
<accession>A0A0A0B5U1</accession>
<dbReference type="STRING" id="1408250.Q760_03045"/>
<protein>
    <recommendedName>
        <fullName evidence="2">Peptidase S1 domain-containing protein</fullName>
    </recommendedName>
</protein>
<dbReference type="Gene3D" id="3.80.10.10">
    <property type="entry name" value="Ribonuclease Inhibitor"/>
    <property type="match status" value="1"/>
</dbReference>